<proteinExistence type="predicted"/>
<name>A0A1Y5HTB5_OLEAN</name>
<dbReference type="EMBL" id="MABE01000316">
    <property type="protein sequence ID" value="OUS40546.1"/>
    <property type="molecule type" value="Genomic_DNA"/>
</dbReference>
<evidence type="ECO:0000313" key="1">
    <source>
        <dbReference type="EMBL" id="OUS40546.1"/>
    </source>
</evidence>
<evidence type="ECO:0000313" key="2">
    <source>
        <dbReference type="Proteomes" id="UP000227088"/>
    </source>
</evidence>
<evidence type="ECO:0008006" key="3">
    <source>
        <dbReference type="Google" id="ProtNLM"/>
    </source>
</evidence>
<comment type="caution">
    <text evidence="1">The sequence shown here is derived from an EMBL/GenBank/DDBJ whole genome shotgun (WGS) entry which is preliminary data.</text>
</comment>
<dbReference type="Pfam" id="PF09839">
    <property type="entry name" value="DUF2066"/>
    <property type="match status" value="1"/>
</dbReference>
<sequence>MLTSLLSFNSYAIKVSDLYRVSVAVDDQTAESRNQGVQWAFQQLLVKVSGDHQILSNPTLVAASVDAQRYLQGFSYQTDMVDDQLYLQAWFSKALVVPLLKRAEAPIWGENRPLLLNWLAIEQQADKGGIKERILVSNSYPKWQGRLTRVFAERGLPILWPTDDLEDSSALPIEQLWWLMPESIKQASLRYQTDAVLAGRLNQSSEGIWQYEGVLFSGDESLSLLTSGETAQQA</sequence>
<organism evidence="1 2">
    <name type="scientific">Oleispira antarctica</name>
    <dbReference type="NCBI Taxonomy" id="188908"/>
    <lineage>
        <taxon>Bacteria</taxon>
        <taxon>Pseudomonadati</taxon>
        <taxon>Pseudomonadota</taxon>
        <taxon>Gammaproteobacteria</taxon>
        <taxon>Oceanospirillales</taxon>
        <taxon>Oceanospirillaceae</taxon>
        <taxon>Oleispira</taxon>
    </lineage>
</organism>
<protein>
    <recommendedName>
        <fullName evidence="3">DUF2066 domain-containing protein</fullName>
    </recommendedName>
</protein>
<dbReference type="AlphaFoldDB" id="A0A1Y5HTB5"/>
<dbReference type="Proteomes" id="UP000227088">
    <property type="component" value="Unassembled WGS sequence"/>
</dbReference>
<accession>A0A1Y5HTB5</accession>
<feature type="non-terminal residue" evidence="1">
    <location>
        <position position="234"/>
    </location>
</feature>
<dbReference type="InterPro" id="IPR018642">
    <property type="entry name" value="DUF2066"/>
</dbReference>
<gene>
    <name evidence="1" type="ORF">A9R00_05500</name>
</gene>
<reference evidence="2" key="1">
    <citation type="journal article" date="2017" name="Proc. Natl. Acad. Sci. U.S.A.">
        <title>Simulation of Deepwater Horizon oil plume reveals substrate specialization within a complex community of hydrocarbon degraders.</title>
        <authorList>
            <person name="Hu P."/>
            <person name="Dubinsky E.A."/>
            <person name="Probst A.J."/>
            <person name="Wang J."/>
            <person name="Sieber C.M.K."/>
            <person name="Tom L.M."/>
            <person name="Gardinali P."/>
            <person name="Banfield J.F."/>
            <person name="Atlas R.M."/>
            <person name="Andersen G.L."/>
        </authorList>
    </citation>
    <scope>NUCLEOTIDE SEQUENCE [LARGE SCALE GENOMIC DNA]</scope>
</reference>